<dbReference type="OrthoDB" id="538811at2759"/>
<evidence type="ECO:0000256" key="9">
    <source>
        <dbReference type="ARBA" id="ARBA00022776"/>
    </source>
</evidence>
<evidence type="ECO:0000256" key="15">
    <source>
        <dbReference type="ARBA" id="ARBA00025766"/>
    </source>
</evidence>
<evidence type="ECO:0000256" key="17">
    <source>
        <dbReference type="ARBA" id="ARBA00032630"/>
    </source>
</evidence>
<gene>
    <name evidence="18" type="ORF">HHK36_010281</name>
</gene>
<keyword evidence="4" id="KW-0963">Cytoplasm</keyword>
<evidence type="ECO:0000313" key="19">
    <source>
        <dbReference type="Proteomes" id="UP000655225"/>
    </source>
</evidence>
<accession>A0A835DM83</accession>
<protein>
    <recommendedName>
        <fullName evidence="3">BRISC and BRCA1-A complex member 2</fullName>
    </recommendedName>
    <alternativeName>
        <fullName evidence="16">BRCA1-A complex subunit BRE</fullName>
    </alternativeName>
    <alternativeName>
        <fullName evidence="17">BRCA1/BRCA2-containing complex subunit 45</fullName>
    </alternativeName>
</protein>
<keyword evidence="14" id="KW-0131">Cell cycle</keyword>
<comment type="similarity">
    <text evidence="15">Belongs to the BABAM2 family.</text>
</comment>
<evidence type="ECO:0000256" key="8">
    <source>
        <dbReference type="ARBA" id="ARBA00022763"/>
    </source>
</evidence>
<evidence type="ECO:0000256" key="4">
    <source>
        <dbReference type="ARBA" id="ARBA00022490"/>
    </source>
</evidence>
<dbReference type="Proteomes" id="UP000655225">
    <property type="component" value="Unassembled WGS sequence"/>
</dbReference>
<dbReference type="AlphaFoldDB" id="A0A835DM83"/>
<evidence type="ECO:0000256" key="5">
    <source>
        <dbReference type="ARBA" id="ARBA00022618"/>
    </source>
</evidence>
<dbReference type="OMA" id="QMAERIC"/>
<dbReference type="EMBL" id="JABCRI010000006">
    <property type="protein sequence ID" value="KAF8405377.1"/>
    <property type="molecule type" value="Genomic_DNA"/>
</dbReference>
<comment type="caution">
    <text evidence="18">The sequence shown here is derived from an EMBL/GenBank/DDBJ whole genome shotgun (WGS) entry which is preliminary data.</text>
</comment>
<dbReference type="PANTHER" id="PTHR15189:SF7">
    <property type="entry name" value="BRISC AND BRCA1-A COMPLEX MEMBER 2"/>
    <property type="match status" value="1"/>
</dbReference>
<keyword evidence="13" id="KW-0539">Nucleus</keyword>
<evidence type="ECO:0000256" key="7">
    <source>
        <dbReference type="ARBA" id="ARBA00022737"/>
    </source>
</evidence>
<reference evidence="18 19" key="1">
    <citation type="submission" date="2020-04" db="EMBL/GenBank/DDBJ databases">
        <title>Plant Genome Project.</title>
        <authorList>
            <person name="Zhang R.-G."/>
        </authorList>
    </citation>
    <scope>NUCLEOTIDE SEQUENCE [LARGE SCALE GENOMIC DNA]</scope>
    <source>
        <strain evidence="18">YNK0</strain>
        <tissue evidence="18">Leaf</tissue>
    </source>
</reference>
<evidence type="ECO:0000256" key="6">
    <source>
        <dbReference type="ARBA" id="ARBA00022703"/>
    </source>
</evidence>
<keyword evidence="10" id="KW-0833">Ubl conjugation pathway</keyword>
<dbReference type="GO" id="GO:0006302">
    <property type="term" value="P:double-strand break repair"/>
    <property type="evidence" value="ECO:0007669"/>
    <property type="project" value="TreeGrafter"/>
</dbReference>
<name>A0A835DM83_TETSI</name>
<evidence type="ECO:0000256" key="14">
    <source>
        <dbReference type="ARBA" id="ARBA00023306"/>
    </source>
</evidence>
<evidence type="ECO:0000313" key="18">
    <source>
        <dbReference type="EMBL" id="KAF8405377.1"/>
    </source>
</evidence>
<keyword evidence="19" id="KW-1185">Reference proteome</keyword>
<dbReference type="GO" id="GO:0005737">
    <property type="term" value="C:cytoplasm"/>
    <property type="evidence" value="ECO:0007669"/>
    <property type="project" value="UniProtKB-SubCell"/>
</dbReference>
<dbReference type="GO" id="GO:0070552">
    <property type="term" value="C:BRISC complex"/>
    <property type="evidence" value="ECO:0007669"/>
    <property type="project" value="InterPro"/>
</dbReference>
<evidence type="ECO:0000256" key="1">
    <source>
        <dbReference type="ARBA" id="ARBA00004123"/>
    </source>
</evidence>
<evidence type="ECO:0000256" key="10">
    <source>
        <dbReference type="ARBA" id="ARBA00022786"/>
    </source>
</evidence>
<comment type="subcellular location">
    <subcellularLocation>
        <location evidence="2">Cytoplasm</location>
    </subcellularLocation>
    <subcellularLocation>
        <location evidence="1">Nucleus</location>
    </subcellularLocation>
</comment>
<keyword evidence="12" id="KW-0234">DNA repair</keyword>
<evidence type="ECO:0000256" key="3">
    <source>
        <dbReference type="ARBA" id="ARBA00019438"/>
    </source>
</evidence>
<dbReference type="InterPro" id="IPR010358">
    <property type="entry name" value="BRE"/>
</dbReference>
<dbReference type="InterPro" id="IPR016135">
    <property type="entry name" value="UBQ-conjugating_enzyme/RWD"/>
</dbReference>
<dbReference type="PANTHER" id="PTHR15189">
    <property type="entry name" value="BRISC AND BRCA1-A COMPLEX MEMBER 2"/>
    <property type="match status" value="1"/>
</dbReference>
<dbReference type="SUPFAM" id="SSF54495">
    <property type="entry name" value="UBC-like"/>
    <property type="match status" value="1"/>
</dbReference>
<keyword evidence="6" id="KW-0053">Apoptosis</keyword>
<dbReference type="GO" id="GO:0051301">
    <property type="term" value="P:cell division"/>
    <property type="evidence" value="ECO:0007669"/>
    <property type="project" value="UniProtKB-KW"/>
</dbReference>
<dbReference type="Pfam" id="PF06113">
    <property type="entry name" value="BRE"/>
    <property type="match status" value="1"/>
</dbReference>
<evidence type="ECO:0000256" key="16">
    <source>
        <dbReference type="ARBA" id="ARBA00032491"/>
    </source>
</evidence>
<evidence type="ECO:0000256" key="2">
    <source>
        <dbReference type="ARBA" id="ARBA00004496"/>
    </source>
</evidence>
<keyword evidence="7" id="KW-0677">Repeat</keyword>
<dbReference type="GO" id="GO:0006325">
    <property type="term" value="P:chromatin organization"/>
    <property type="evidence" value="ECO:0007669"/>
    <property type="project" value="UniProtKB-KW"/>
</dbReference>
<evidence type="ECO:0000256" key="13">
    <source>
        <dbReference type="ARBA" id="ARBA00023242"/>
    </source>
</evidence>
<dbReference type="CDD" id="cd23666">
    <property type="entry name" value="BRE-like_plant"/>
    <property type="match status" value="1"/>
</dbReference>
<evidence type="ECO:0000256" key="11">
    <source>
        <dbReference type="ARBA" id="ARBA00022853"/>
    </source>
</evidence>
<organism evidence="18 19">
    <name type="scientific">Tetracentron sinense</name>
    <name type="common">Spur-leaf</name>
    <dbReference type="NCBI Taxonomy" id="13715"/>
    <lineage>
        <taxon>Eukaryota</taxon>
        <taxon>Viridiplantae</taxon>
        <taxon>Streptophyta</taxon>
        <taxon>Embryophyta</taxon>
        <taxon>Tracheophyta</taxon>
        <taxon>Spermatophyta</taxon>
        <taxon>Magnoliopsida</taxon>
        <taxon>Trochodendrales</taxon>
        <taxon>Trochodendraceae</taxon>
        <taxon>Tetracentron</taxon>
    </lineage>
</organism>
<keyword evidence="11" id="KW-0156">Chromatin regulator</keyword>
<keyword evidence="5" id="KW-0132">Cell division</keyword>
<evidence type="ECO:0000256" key="12">
    <source>
        <dbReference type="ARBA" id="ARBA00023204"/>
    </source>
</evidence>
<proteinExistence type="inferred from homology"/>
<sequence length="458" mass="52008">MIWMTVGNSRSKDLTELEMLSEMVTGARFKEILLVLSWSEMMAVRGCDDEGRKRSSISPVTSPKNITQNREVSKLSAIAMAADTLPPLIAAQLNYLLTHSPHSVKVDQIWSGCKNSNLPDRFTLLIPFCLDYIKWDVIYNAQYPLVAPDIIFAAEDDIFHPLPFTGEAEGDVQTPKSSLCDWNSKDPSRLLSLIHELRDLYTSYQRKRVGEVDDDRLKFEISTIISREGIEMCTGGGIEKAEEVKFAVPLLDMDLNKLVHGCPWRHQQKIYLQVVYPVIRKYSSVPSAPRVKLVSSSELKALFSIEDVKLPPWLEGMCLAEYLPTLEETLKTQVLEAVASIGVRRHFIEALAPLFGRPIEADPVFCRKATVLAASGVFTFLVHFFLPTQFPKQQPVLMLQSSQHFNSQGTPVMSPVLTDYPWSPRWEVSQMAERIFEFLVEECLNFKKYCNETLLQQR</sequence>
<keyword evidence="8" id="KW-0227">DNA damage</keyword>
<keyword evidence="9" id="KW-0498">Mitosis</keyword>